<dbReference type="OrthoDB" id="159016at2759"/>
<sequence length="231" mass="25034">MITVFTIATLTALATSGVNAHGTLAKPALKLTGTGYGGNFQSDIPMNALTPPAGEKFTNYPDYSKNAAAVSKALKASEYKSLRHFMYAKQDMSHGRFNMPKTAECGFTDPFSGAVQALPDKVEWWGGQMIHDGPCEIWCDDVVVLPFTENCRVTYSDGKFPYDKSKCQNKNRLTMYWLSTLMEWQVYIDCAKIGANAVAASNDTATIAAKAKNAPSSFGNTGSVGTVKPAW</sequence>
<evidence type="ECO:0000313" key="2">
    <source>
        <dbReference type="EMBL" id="POM67938.1"/>
    </source>
</evidence>
<evidence type="ECO:0000256" key="1">
    <source>
        <dbReference type="SAM" id="SignalP"/>
    </source>
</evidence>
<comment type="caution">
    <text evidence="2">The sequence shown here is derived from an EMBL/GenBank/DDBJ whole genome shotgun (WGS) entry which is preliminary data.</text>
</comment>
<reference evidence="2 3" key="1">
    <citation type="journal article" date="2017" name="Genome Biol. Evol.">
        <title>Phytophthora megakarya and P. palmivora, closely related causal agents of cacao black pod rot, underwent increases in genome sizes and gene numbers by different mechanisms.</title>
        <authorList>
            <person name="Ali S.S."/>
            <person name="Shao J."/>
            <person name="Lary D.J."/>
            <person name="Kronmiller B."/>
            <person name="Shen D."/>
            <person name="Strem M.D."/>
            <person name="Amoako-Attah I."/>
            <person name="Akrofi A.Y."/>
            <person name="Begoude B.A."/>
            <person name="Ten Hoopen G.M."/>
            <person name="Coulibaly K."/>
            <person name="Kebe B.I."/>
            <person name="Melnick R.L."/>
            <person name="Guiltinan M.J."/>
            <person name="Tyler B.M."/>
            <person name="Meinhardt L.W."/>
            <person name="Bailey B.A."/>
        </authorList>
    </citation>
    <scope>NUCLEOTIDE SEQUENCE [LARGE SCALE GENOMIC DNA]</scope>
    <source>
        <strain evidence="3">sbr112.9</strain>
    </source>
</reference>
<name>A0A2P4XQV2_9STRA</name>
<organism evidence="2 3">
    <name type="scientific">Phytophthora palmivora</name>
    <dbReference type="NCBI Taxonomy" id="4796"/>
    <lineage>
        <taxon>Eukaryota</taxon>
        <taxon>Sar</taxon>
        <taxon>Stramenopiles</taxon>
        <taxon>Oomycota</taxon>
        <taxon>Peronosporomycetes</taxon>
        <taxon>Peronosporales</taxon>
        <taxon>Peronosporaceae</taxon>
        <taxon>Phytophthora</taxon>
    </lineage>
</organism>
<feature type="chain" id="PRO_5015176314" evidence="1">
    <location>
        <begin position="21"/>
        <end position="231"/>
    </location>
</feature>
<accession>A0A2P4XQV2</accession>
<keyword evidence="1" id="KW-0732">Signal</keyword>
<dbReference type="AlphaFoldDB" id="A0A2P4XQV2"/>
<dbReference type="Proteomes" id="UP000237271">
    <property type="component" value="Unassembled WGS sequence"/>
</dbReference>
<gene>
    <name evidence="2" type="ORF">PHPALM_15962</name>
</gene>
<proteinExistence type="predicted"/>
<evidence type="ECO:0000313" key="3">
    <source>
        <dbReference type="Proteomes" id="UP000237271"/>
    </source>
</evidence>
<dbReference type="EMBL" id="NCKW01008523">
    <property type="protein sequence ID" value="POM67938.1"/>
    <property type="molecule type" value="Genomic_DNA"/>
</dbReference>
<keyword evidence="3" id="KW-1185">Reference proteome</keyword>
<protein>
    <submittedName>
        <fullName evidence="2">Uncharacterized protein</fullName>
    </submittedName>
</protein>
<feature type="signal peptide" evidence="1">
    <location>
        <begin position="1"/>
        <end position="20"/>
    </location>
</feature>